<dbReference type="RefSeq" id="WP_181736564.1">
    <property type="nucleotide sequence ID" value="NZ_JACEMT010000032.1"/>
</dbReference>
<keyword evidence="2" id="KW-1185">Reference proteome</keyword>
<dbReference type="Proteomes" id="UP000538931">
    <property type="component" value="Unassembled WGS sequence"/>
</dbReference>
<dbReference type="EMBL" id="JACEMT010000032">
    <property type="protein sequence ID" value="MBA4501075.1"/>
    <property type="molecule type" value="Genomic_DNA"/>
</dbReference>
<dbReference type="InterPro" id="IPR036249">
    <property type="entry name" value="Thioredoxin-like_sf"/>
</dbReference>
<reference evidence="1 2" key="1">
    <citation type="submission" date="2020-07" db="EMBL/GenBank/DDBJ databases">
        <title>Bacterium isolated from marien macroalgae.</title>
        <authorList>
            <person name="Zhu K."/>
            <person name="Lu D."/>
            <person name="Du Z."/>
        </authorList>
    </citation>
    <scope>NUCLEOTIDE SEQUENCE [LARGE SCALE GENOMIC DNA]</scope>
    <source>
        <strain evidence="1 2">3-1745</strain>
    </source>
</reference>
<sequence length="148" mass="16376">MSGNQRMFWLIWGMGLVPVLLAVLAWSSGIGVPAQGVNQGELVTPVRTLQAWGGEPEKYTGHWSLLLVHEDRCLGQCLTRLEQLKRVHDALGRESNRVRVDAVLTDALAPGVWVVDPLGNLVMKYPPGWESRALLGDMRRLLKASRLG</sequence>
<proteinExistence type="predicted"/>
<accession>A0A7W2AAJ5</accession>
<evidence type="ECO:0000313" key="1">
    <source>
        <dbReference type="EMBL" id="MBA4501075.1"/>
    </source>
</evidence>
<gene>
    <name evidence="1" type="ORF">H1S06_01660</name>
</gene>
<organism evidence="1 2">
    <name type="scientific">Marinobacterium marinum</name>
    <dbReference type="NCBI Taxonomy" id="2756129"/>
    <lineage>
        <taxon>Bacteria</taxon>
        <taxon>Pseudomonadati</taxon>
        <taxon>Pseudomonadota</taxon>
        <taxon>Gammaproteobacteria</taxon>
        <taxon>Oceanospirillales</taxon>
        <taxon>Oceanospirillaceae</taxon>
        <taxon>Marinobacterium</taxon>
    </lineage>
</organism>
<comment type="caution">
    <text evidence="1">The sequence shown here is derived from an EMBL/GenBank/DDBJ whole genome shotgun (WGS) entry which is preliminary data.</text>
</comment>
<dbReference type="AlphaFoldDB" id="A0A7W2AAJ5"/>
<dbReference type="SUPFAM" id="SSF52833">
    <property type="entry name" value="Thioredoxin-like"/>
    <property type="match status" value="1"/>
</dbReference>
<evidence type="ECO:0008006" key="3">
    <source>
        <dbReference type="Google" id="ProtNLM"/>
    </source>
</evidence>
<evidence type="ECO:0000313" key="2">
    <source>
        <dbReference type="Proteomes" id="UP000538931"/>
    </source>
</evidence>
<protein>
    <recommendedName>
        <fullName evidence="3">Transmembrane protein</fullName>
    </recommendedName>
</protein>
<name>A0A7W2AAJ5_9GAMM</name>